<dbReference type="InterPro" id="IPR011048">
    <property type="entry name" value="Haem_d1_sf"/>
</dbReference>
<dbReference type="AlphaFoldDB" id="A0A5P2USR0"/>
<dbReference type="Gene3D" id="2.120.10.70">
    <property type="entry name" value="Fucose-specific lectin"/>
    <property type="match status" value="1"/>
</dbReference>
<dbReference type="KEGG" id="ssub:CP968_31565"/>
<dbReference type="Gene3D" id="2.130.10.10">
    <property type="entry name" value="YVTN repeat-like/Quinoprotein amine dehydrogenase"/>
    <property type="match status" value="2"/>
</dbReference>
<dbReference type="SUPFAM" id="SSF89372">
    <property type="entry name" value="Fucose-specific lectin"/>
    <property type="match status" value="2"/>
</dbReference>
<evidence type="ECO:0000313" key="2">
    <source>
        <dbReference type="EMBL" id="GGZ92152.1"/>
    </source>
</evidence>
<dbReference type="EMBL" id="CP023701">
    <property type="protein sequence ID" value="QEU82208.1"/>
    <property type="molecule type" value="Genomic_DNA"/>
</dbReference>
<dbReference type="SUPFAM" id="SSF51004">
    <property type="entry name" value="C-terminal (heme d1) domain of cytochrome cd1-nitrite reductase"/>
    <property type="match status" value="1"/>
</dbReference>
<dbReference type="Proteomes" id="UP000326831">
    <property type="component" value="Chromosome"/>
</dbReference>
<feature type="domain" description="PLL-like beta propeller" evidence="1">
    <location>
        <begin position="530"/>
        <end position="650"/>
    </location>
</feature>
<dbReference type="Pfam" id="PF26607">
    <property type="entry name" value="DUF8189"/>
    <property type="match status" value="2"/>
</dbReference>
<dbReference type="InterPro" id="IPR058502">
    <property type="entry name" value="PLL-like_beta-prop"/>
</dbReference>
<name>A0A5P2USR0_9ACTN</name>
<accession>A0A5P2USR0</accession>
<proteinExistence type="predicted"/>
<organism evidence="3 4">
    <name type="scientific">Streptomyces subrutilus</name>
    <dbReference type="NCBI Taxonomy" id="36818"/>
    <lineage>
        <taxon>Bacteria</taxon>
        <taxon>Bacillati</taxon>
        <taxon>Actinomycetota</taxon>
        <taxon>Actinomycetes</taxon>
        <taxon>Kitasatosporales</taxon>
        <taxon>Streptomycetaceae</taxon>
        <taxon>Streptomyces</taxon>
    </lineage>
</organism>
<keyword evidence="4" id="KW-1185">Reference proteome</keyword>
<feature type="domain" description="PLL-like beta propeller" evidence="1">
    <location>
        <begin position="319"/>
        <end position="518"/>
    </location>
</feature>
<dbReference type="PANTHER" id="PTHR47197:SF3">
    <property type="entry name" value="DIHYDRO-HEME D1 DEHYDROGENASE"/>
    <property type="match status" value="1"/>
</dbReference>
<dbReference type="Proteomes" id="UP000634660">
    <property type="component" value="Unassembled WGS sequence"/>
</dbReference>
<dbReference type="EMBL" id="BMVX01000032">
    <property type="protein sequence ID" value="GGZ92152.1"/>
    <property type="molecule type" value="Genomic_DNA"/>
</dbReference>
<dbReference type="OrthoDB" id="7671932at2"/>
<evidence type="ECO:0000313" key="4">
    <source>
        <dbReference type="Proteomes" id="UP000326831"/>
    </source>
</evidence>
<reference evidence="3 4" key="2">
    <citation type="submission" date="2017-09" db="EMBL/GenBank/DDBJ databases">
        <authorList>
            <person name="Lee N."/>
            <person name="Cho B.-K."/>
        </authorList>
    </citation>
    <scope>NUCLEOTIDE SEQUENCE [LARGE SCALE GENOMIC DNA]</scope>
    <source>
        <strain evidence="3 4">ATCC 27467</strain>
    </source>
</reference>
<dbReference type="InterPro" id="IPR015943">
    <property type="entry name" value="WD40/YVTN_repeat-like_dom_sf"/>
</dbReference>
<dbReference type="PANTHER" id="PTHR47197">
    <property type="entry name" value="PROTEIN NIRF"/>
    <property type="match status" value="1"/>
</dbReference>
<evidence type="ECO:0000313" key="3">
    <source>
        <dbReference type="EMBL" id="QEU82208.1"/>
    </source>
</evidence>
<gene>
    <name evidence="3" type="ORF">CP968_31565</name>
    <name evidence="2" type="ORF">GCM10010371_59880</name>
</gene>
<dbReference type="InterPro" id="IPR051200">
    <property type="entry name" value="Host-pathogen_enzymatic-act"/>
</dbReference>
<dbReference type="RefSeq" id="WP_150521219.1">
    <property type="nucleotide sequence ID" value="NZ_BMVX01000032.1"/>
</dbReference>
<dbReference type="CDD" id="cd22954">
    <property type="entry name" value="PLL_lectin"/>
    <property type="match status" value="1"/>
</dbReference>
<protein>
    <recommendedName>
        <fullName evidence="1">PLL-like beta propeller domain-containing protein</fullName>
    </recommendedName>
</protein>
<reference evidence="2" key="3">
    <citation type="submission" date="2020-09" db="EMBL/GenBank/DDBJ databases">
        <authorList>
            <person name="Sun Q."/>
            <person name="Ohkuma M."/>
        </authorList>
    </citation>
    <scope>NUCLEOTIDE SEQUENCE</scope>
    <source>
        <strain evidence="2">JCM 4834</strain>
    </source>
</reference>
<sequence length="653" mass="66588">MARSGAIPGGLPAATPLRTYVVNYKSGSVTVVDVETGEVAGTISVPGANAAAAVPRTPRVYVASPEENTVTAIDTTTLEAVATLSVPGPRALVAAPDGSAVYISSGAVGPDSTAPDSVAVLEPATDRVVRTLPLTAPALDLALSPDGTRLYLSTFNQNKVTALDLATGATGTATVRMPGRIAVAPDGKALYVAAAGTGIDVVDTATLEVSATIAQAGGSSDVAVSPDGSFLYVVPGNSTEVRVVDTVTREVVAHVATPNAAELEVTPGGRRVLALNHVSRAAGTVSVIDTATREIVRTASVGITSNAQALTGSAGALPAGDAGNWQPPADLGGEFEQRPGAAAGRDGLVSVFAHESRSHGLYVRAGRPDGGWAEWTSLGEPIDGSPVAARTADDRLVVAFRAEGSALRMQRQEPDGSGFLPAATLADNLAGDPVIGFGASGRPEIFYEGTDGALWHVWSDTVEPDGRWSRPEAMGGGSIAGIATVRDGAGRQVFAHTNTSGDVWVIRQDVPDGCWGPFRYAFGSAMGDRAPALAVRADGRAVILVVGTDGSLWSSTESGDGWSEPEPLYGGVASTPSAVNAADGRLVVPVRGTDGALWAKDQNAPTSAEWSDFASLAPGVASDIVPVRDGDGRLTFVYRTTDGSVQTVTQRLV</sequence>
<evidence type="ECO:0000259" key="1">
    <source>
        <dbReference type="Pfam" id="PF26607"/>
    </source>
</evidence>
<reference evidence="2" key="1">
    <citation type="journal article" date="2014" name="Int. J. Syst. Evol. Microbiol.">
        <title>Complete genome sequence of Corynebacterium casei LMG S-19264T (=DSM 44701T), isolated from a smear-ripened cheese.</title>
        <authorList>
            <consortium name="US DOE Joint Genome Institute (JGI-PGF)"/>
            <person name="Walter F."/>
            <person name="Albersmeier A."/>
            <person name="Kalinowski J."/>
            <person name="Ruckert C."/>
        </authorList>
    </citation>
    <scope>NUCLEOTIDE SEQUENCE</scope>
    <source>
        <strain evidence="2">JCM 4834</strain>
    </source>
</reference>